<evidence type="ECO:0000313" key="4">
    <source>
        <dbReference type="EMBL" id="MBV6547479.1"/>
    </source>
</evidence>
<gene>
    <name evidence="3" type="ORF">HT657_05030</name>
    <name evidence="4" type="ORF">HT672_09390</name>
</gene>
<feature type="domain" description="Phosphodiester glycosidase" evidence="2">
    <location>
        <begin position="66"/>
        <end position="247"/>
    </location>
</feature>
<evidence type="ECO:0000313" key="3">
    <source>
        <dbReference type="EMBL" id="MBV6531504.1"/>
    </source>
</evidence>
<accession>A0A949T2V5</accession>
<dbReference type="Pfam" id="PF09992">
    <property type="entry name" value="NAGPA"/>
    <property type="match status" value="1"/>
</dbReference>
<proteinExistence type="predicted"/>
<reference evidence="4 6" key="1">
    <citation type="journal article" date="2021" name="Mol. Ecol.">
        <title>Polar bear-adapted Ursidibacter maritimus are remarkably conserved after generations in captivity.</title>
        <authorList>
            <person name="Espinosa-Gongora C."/>
            <person name="Hansen M.J."/>
            <person name="Bertelsen M.F."/>
            <person name="Bojesen A.M."/>
        </authorList>
    </citation>
    <scope>NUCLEOTIDE SEQUENCE</scope>
    <source>
        <strain evidence="4">Pb43105x</strain>
        <strain evidence="3 6">Pb43106</strain>
    </source>
</reference>
<keyword evidence="4" id="KW-0326">Glycosidase</keyword>
<feature type="signal peptide" evidence="1">
    <location>
        <begin position="1"/>
        <end position="18"/>
    </location>
</feature>
<dbReference type="AlphaFoldDB" id="A0A949T2V5"/>
<dbReference type="GeneID" id="65548010"/>
<dbReference type="RefSeq" id="WP_157402422.1">
    <property type="nucleotide sequence ID" value="NZ_JABULY010000002.1"/>
</dbReference>
<protein>
    <submittedName>
        <fullName evidence="4">Phosphodiester glycosidase family protein</fullName>
    </submittedName>
</protein>
<sequence length="251" mass="28321">MKSLFLFFILLLSFTAQANSSCIENRSENGVIHISKINLNCPHLEMITTLPKDQGLTVSEFAEKYQTNVAINGSFFRKDLSPLGLNISQFKKWQKSNDTLARSFLACTANNRCHIDPINRITSAKPNWKLALAGWHYYSEKSGKFECSTRDKIGCSQDIFTGKHPRTMIGLDEKHNWLYLVVVEGRQLTYRGMTMDELAQLATQLNLTYALNLDGGGSSTMVIDNKRISALPLLQGSERKVANHFGVRLQR</sequence>
<comment type="caution">
    <text evidence="4">The sequence shown here is derived from an EMBL/GenBank/DDBJ whole genome shotgun (WGS) entry which is preliminary data.</text>
</comment>
<dbReference type="PANTHER" id="PTHR40446:SF2">
    <property type="entry name" value="N-ACETYLGLUCOSAMINE-1-PHOSPHODIESTER ALPHA-N-ACETYLGLUCOSAMINIDASE"/>
    <property type="match status" value="1"/>
</dbReference>
<evidence type="ECO:0000313" key="5">
    <source>
        <dbReference type="Proteomes" id="UP000732858"/>
    </source>
</evidence>
<dbReference type="InterPro" id="IPR018711">
    <property type="entry name" value="NAGPA"/>
</dbReference>
<evidence type="ECO:0000313" key="6">
    <source>
        <dbReference type="Proteomes" id="UP001196379"/>
    </source>
</evidence>
<keyword evidence="4" id="KW-0378">Hydrolase</keyword>
<evidence type="ECO:0000259" key="2">
    <source>
        <dbReference type="Pfam" id="PF09992"/>
    </source>
</evidence>
<keyword evidence="1" id="KW-0732">Signal</keyword>
<evidence type="ECO:0000256" key="1">
    <source>
        <dbReference type="SAM" id="SignalP"/>
    </source>
</evidence>
<dbReference type="PANTHER" id="PTHR40446">
    <property type="entry name" value="N-ACETYLGLUCOSAMINE-1-PHOSPHODIESTER ALPHA-N-ACETYLGLUCOSAMINIDASE"/>
    <property type="match status" value="1"/>
</dbReference>
<dbReference type="GO" id="GO:0016798">
    <property type="term" value="F:hydrolase activity, acting on glycosyl bonds"/>
    <property type="evidence" value="ECO:0007669"/>
    <property type="project" value="UniProtKB-KW"/>
</dbReference>
<dbReference type="Proteomes" id="UP000732858">
    <property type="component" value="Unassembled WGS sequence"/>
</dbReference>
<dbReference type="OrthoDB" id="9809781at2"/>
<keyword evidence="6" id="KW-1185">Reference proteome</keyword>
<feature type="chain" id="PRO_5037830627" evidence="1">
    <location>
        <begin position="19"/>
        <end position="251"/>
    </location>
</feature>
<dbReference type="EMBL" id="JABULY010000002">
    <property type="protein sequence ID" value="MBV6531504.1"/>
    <property type="molecule type" value="Genomic_DNA"/>
</dbReference>
<dbReference type="EMBL" id="JABUMC010000033">
    <property type="protein sequence ID" value="MBV6547479.1"/>
    <property type="molecule type" value="Genomic_DNA"/>
</dbReference>
<organism evidence="4 5">
    <name type="scientific">Ursidibacter maritimus</name>
    <dbReference type="NCBI Taxonomy" id="1331689"/>
    <lineage>
        <taxon>Bacteria</taxon>
        <taxon>Pseudomonadati</taxon>
        <taxon>Pseudomonadota</taxon>
        <taxon>Gammaproteobacteria</taxon>
        <taxon>Pasteurellales</taxon>
        <taxon>Pasteurellaceae</taxon>
        <taxon>Ursidibacter</taxon>
    </lineage>
</organism>
<dbReference type="Proteomes" id="UP001196379">
    <property type="component" value="Unassembled WGS sequence"/>
</dbReference>
<name>A0A949T2V5_9PAST</name>